<name>A0A5B7GD84_PORTR</name>
<protein>
    <submittedName>
        <fullName evidence="1">Uncharacterized protein</fullName>
    </submittedName>
</protein>
<keyword evidence="2" id="KW-1185">Reference proteome</keyword>
<dbReference type="AlphaFoldDB" id="A0A5B7GD84"/>
<gene>
    <name evidence="1" type="ORF">E2C01_049466</name>
</gene>
<comment type="caution">
    <text evidence="1">The sequence shown here is derived from an EMBL/GenBank/DDBJ whole genome shotgun (WGS) entry which is preliminary data.</text>
</comment>
<evidence type="ECO:0000313" key="1">
    <source>
        <dbReference type="EMBL" id="MPC55526.1"/>
    </source>
</evidence>
<dbReference type="Proteomes" id="UP000324222">
    <property type="component" value="Unassembled WGS sequence"/>
</dbReference>
<reference evidence="1 2" key="1">
    <citation type="submission" date="2019-05" db="EMBL/GenBank/DDBJ databases">
        <title>Another draft genome of Portunus trituberculatus and its Hox gene families provides insights of decapod evolution.</title>
        <authorList>
            <person name="Jeong J.-H."/>
            <person name="Song I."/>
            <person name="Kim S."/>
            <person name="Choi T."/>
            <person name="Kim D."/>
            <person name="Ryu S."/>
            <person name="Kim W."/>
        </authorList>
    </citation>
    <scope>NUCLEOTIDE SEQUENCE [LARGE SCALE GENOMIC DNA]</scope>
    <source>
        <tissue evidence="1">Muscle</tissue>
    </source>
</reference>
<sequence length="95" mass="10404">MSVTSLLQTLGPRSVGDRKAYSMAYFPRIRGDQHTARLAEACGTLRSSEVEVVGMNMAADVAVGDKESEVSVNNFRTCLVCYQRECGLGWKAKDL</sequence>
<proteinExistence type="predicted"/>
<accession>A0A5B7GD84</accession>
<dbReference type="EMBL" id="VSRR010013257">
    <property type="protein sequence ID" value="MPC55526.1"/>
    <property type="molecule type" value="Genomic_DNA"/>
</dbReference>
<evidence type="ECO:0000313" key="2">
    <source>
        <dbReference type="Proteomes" id="UP000324222"/>
    </source>
</evidence>
<organism evidence="1 2">
    <name type="scientific">Portunus trituberculatus</name>
    <name type="common">Swimming crab</name>
    <name type="synonym">Neptunus trituberculatus</name>
    <dbReference type="NCBI Taxonomy" id="210409"/>
    <lineage>
        <taxon>Eukaryota</taxon>
        <taxon>Metazoa</taxon>
        <taxon>Ecdysozoa</taxon>
        <taxon>Arthropoda</taxon>
        <taxon>Crustacea</taxon>
        <taxon>Multicrustacea</taxon>
        <taxon>Malacostraca</taxon>
        <taxon>Eumalacostraca</taxon>
        <taxon>Eucarida</taxon>
        <taxon>Decapoda</taxon>
        <taxon>Pleocyemata</taxon>
        <taxon>Brachyura</taxon>
        <taxon>Eubrachyura</taxon>
        <taxon>Portunoidea</taxon>
        <taxon>Portunidae</taxon>
        <taxon>Portuninae</taxon>
        <taxon>Portunus</taxon>
    </lineage>
</organism>